<dbReference type="PANTHER" id="PTHR43464:SF90">
    <property type="entry name" value="METHYLTRANSFERASE TYPE 11"/>
    <property type="match status" value="1"/>
</dbReference>
<dbReference type="EMBL" id="JAMRXG010000017">
    <property type="protein sequence ID" value="MCM6777856.1"/>
    <property type="molecule type" value="Genomic_DNA"/>
</dbReference>
<dbReference type="InterPro" id="IPR029063">
    <property type="entry name" value="SAM-dependent_MTases_sf"/>
</dbReference>
<evidence type="ECO:0000313" key="2">
    <source>
        <dbReference type="EMBL" id="MCM6777856.1"/>
    </source>
</evidence>
<name>A0A9X2EGF5_9NOCA</name>
<dbReference type="GO" id="GO:0032259">
    <property type="term" value="P:methylation"/>
    <property type="evidence" value="ECO:0007669"/>
    <property type="project" value="UniProtKB-KW"/>
</dbReference>
<dbReference type="AlphaFoldDB" id="A0A9X2EGF5"/>
<dbReference type="CDD" id="cd02440">
    <property type="entry name" value="AdoMet_MTases"/>
    <property type="match status" value="1"/>
</dbReference>
<comment type="caution">
    <text evidence="2">The sequence shown here is derived from an EMBL/GenBank/DDBJ whole genome shotgun (WGS) entry which is preliminary data.</text>
</comment>
<dbReference type="RefSeq" id="WP_251917308.1">
    <property type="nucleotide sequence ID" value="NZ_JAMRXG010000017.1"/>
</dbReference>
<keyword evidence="2" id="KW-0489">Methyltransferase</keyword>
<dbReference type="SUPFAM" id="SSF53335">
    <property type="entry name" value="S-adenosyl-L-methionine-dependent methyltransferases"/>
    <property type="match status" value="1"/>
</dbReference>
<dbReference type="Proteomes" id="UP001139157">
    <property type="component" value="Unassembled WGS sequence"/>
</dbReference>
<dbReference type="GO" id="GO:0008168">
    <property type="term" value="F:methyltransferase activity"/>
    <property type="evidence" value="ECO:0007669"/>
    <property type="project" value="UniProtKB-KW"/>
</dbReference>
<feature type="domain" description="Methyltransferase" evidence="1">
    <location>
        <begin position="47"/>
        <end position="138"/>
    </location>
</feature>
<dbReference type="InterPro" id="IPR041698">
    <property type="entry name" value="Methyltransf_25"/>
</dbReference>
<dbReference type="Pfam" id="PF13649">
    <property type="entry name" value="Methyltransf_25"/>
    <property type="match status" value="1"/>
</dbReference>
<proteinExistence type="predicted"/>
<reference evidence="2" key="1">
    <citation type="submission" date="2022-06" db="EMBL/GenBank/DDBJ databases">
        <title>Novel species in genus nocardia.</title>
        <authorList>
            <person name="Li F."/>
        </authorList>
    </citation>
    <scope>NUCLEOTIDE SEQUENCE</scope>
    <source>
        <strain evidence="2">CDC141</strain>
    </source>
</reference>
<sequence>MSPDVPLSAAQLFDTLGVDYERAYAELPEQHAALDWLRGRLRAGARVLDVGSGTGIPTARILSDSGFRVEGIDVSPVMIELARQRVPAATFHRADVREFSAEPASFDAICAFFPLLQMPRADIDAALVRIATWLRPGGYLVAATVPVDAEQADIVFMGHPARVSSYAAADFVARLGDAGLEVVEARESTFRPDHEDALPEPHLFVYCRRPD</sequence>
<gene>
    <name evidence="2" type="ORF">NDR86_30660</name>
</gene>
<keyword evidence="3" id="KW-1185">Reference proteome</keyword>
<evidence type="ECO:0000259" key="1">
    <source>
        <dbReference type="Pfam" id="PF13649"/>
    </source>
</evidence>
<organism evidence="2 3">
    <name type="scientific">Nocardia pulmonis</name>
    <dbReference type="NCBI Taxonomy" id="2951408"/>
    <lineage>
        <taxon>Bacteria</taxon>
        <taxon>Bacillati</taxon>
        <taxon>Actinomycetota</taxon>
        <taxon>Actinomycetes</taxon>
        <taxon>Mycobacteriales</taxon>
        <taxon>Nocardiaceae</taxon>
        <taxon>Nocardia</taxon>
    </lineage>
</organism>
<evidence type="ECO:0000313" key="3">
    <source>
        <dbReference type="Proteomes" id="UP001139157"/>
    </source>
</evidence>
<dbReference type="Gene3D" id="3.40.50.150">
    <property type="entry name" value="Vaccinia Virus protein VP39"/>
    <property type="match status" value="1"/>
</dbReference>
<keyword evidence="2" id="KW-0808">Transferase</keyword>
<protein>
    <submittedName>
        <fullName evidence="2">Methyltransferase domain-containing protein</fullName>
    </submittedName>
</protein>
<dbReference type="PANTHER" id="PTHR43464">
    <property type="entry name" value="METHYLTRANSFERASE"/>
    <property type="match status" value="1"/>
</dbReference>
<accession>A0A9X2EGF5</accession>